<sequence>MDSEKHMIYTFGGRILTCNGSVDDSRASEPQFSGLFAFDCRCQTWKLLREDSCNAGPEDIQSRIGHCMLFHSRNRCLYVFGGQRSKTYLNDFFSYDVDSDHVDIISDGTKKDSGMELRLRLPGQRTRGKFLNGQDGRYISILEGLTGGQVFDDGYRRLLLLARHLLLNLVVTAVLLVIGGASHKRLARKRSRRFAARSRKRAAGRIARLDYIKRFISGELPCFIG</sequence>
<proteinExistence type="predicted"/>
<dbReference type="Proteomes" id="UP000827872">
    <property type="component" value="Linkage Group LG06"/>
</dbReference>
<gene>
    <name evidence="1" type="ORF">K3G42_005062</name>
</gene>
<keyword evidence="2" id="KW-1185">Reference proteome</keyword>
<reference evidence="1" key="1">
    <citation type="submission" date="2021-08" db="EMBL/GenBank/DDBJ databases">
        <title>The first chromosome-level gecko genome reveals the dynamic sex chromosomes of Neotropical dwarf geckos (Sphaerodactylidae: Sphaerodactylus).</title>
        <authorList>
            <person name="Pinto B.J."/>
            <person name="Keating S.E."/>
            <person name="Gamble T."/>
        </authorList>
    </citation>
    <scope>NUCLEOTIDE SEQUENCE</scope>
    <source>
        <strain evidence="1">TG3544</strain>
    </source>
</reference>
<protein>
    <submittedName>
        <fullName evidence="1">Uncharacterized protein</fullName>
    </submittedName>
</protein>
<organism evidence="1 2">
    <name type="scientific">Sphaerodactylus townsendi</name>
    <dbReference type="NCBI Taxonomy" id="933632"/>
    <lineage>
        <taxon>Eukaryota</taxon>
        <taxon>Metazoa</taxon>
        <taxon>Chordata</taxon>
        <taxon>Craniata</taxon>
        <taxon>Vertebrata</taxon>
        <taxon>Euteleostomi</taxon>
        <taxon>Lepidosauria</taxon>
        <taxon>Squamata</taxon>
        <taxon>Bifurcata</taxon>
        <taxon>Gekkota</taxon>
        <taxon>Sphaerodactylidae</taxon>
        <taxon>Sphaerodactylus</taxon>
    </lineage>
</organism>
<dbReference type="EMBL" id="CM037619">
    <property type="protein sequence ID" value="KAH8006448.1"/>
    <property type="molecule type" value="Genomic_DNA"/>
</dbReference>
<accession>A0ACB8FLJ5</accession>
<comment type="caution">
    <text evidence="1">The sequence shown here is derived from an EMBL/GenBank/DDBJ whole genome shotgun (WGS) entry which is preliminary data.</text>
</comment>
<name>A0ACB8FLJ5_9SAUR</name>
<evidence type="ECO:0000313" key="1">
    <source>
        <dbReference type="EMBL" id="KAH8006448.1"/>
    </source>
</evidence>
<evidence type="ECO:0000313" key="2">
    <source>
        <dbReference type="Proteomes" id="UP000827872"/>
    </source>
</evidence>